<gene>
    <name evidence="14" type="primary">LOC102803071</name>
</gene>
<evidence type="ECO:0000256" key="5">
    <source>
        <dbReference type="ARBA" id="ARBA00022824"/>
    </source>
</evidence>
<reference evidence="14" key="1">
    <citation type="submission" date="2025-08" db="UniProtKB">
        <authorList>
            <consortium name="RefSeq"/>
        </authorList>
    </citation>
    <scope>IDENTIFICATION</scope>
    <source>
        <tissue evidence="14">Testes</tissue>
    </source>
</reference>
<protein>
    <recommendedName>
        <fullName evidence="9">GDP-fucose protein O-fucosyltransferase 2</fullName>
        <ecNumber evidence="3">2.4.1.221</ecNumber>
    </recommendedName>
    <alternativeName>
        <fullName evidence="10">Peptide-O-fucosyltransferase 2</fullName>
    </alternativeName>
</protein>
<evidence type="ECO:0000256" key="10">
    <source>
        <dbReference type="ARBA" id="ARBA00033083"/>
    </source>
</evidence>
<dbReference type="EC" id="2.4.1.221" evidence="3"/>
<accession>A0ABM0MJ84</accession>
<evidence type="ECO:0000256" key="7">
    <source>
        <dbReference type="ARBA" id="ARBA00023277"/>
    </source>
</evidence>
<proteinExistence type="inferred from homology"/>
<evidence type="ECO:0000256" key="1">
    <source>
        <dbReference type="ARBA" id="ARBA00004240"/>
    </source>
</evidence>
<evidence type="ECO:0000256" key="12">
    <source>
        <dbReference type="ARBA" id="ARBA00048647"/>
    </source>
</evidence>
<evidence type="ECO:0000313" key="14">
    <source>
        <dbReference type="RefSeq" id="XP_006820075.1"/>
    </source>
</evidence>
<evidence type="ECO:0000256" key="9">
    <source>
        <dbReference type="ARBA" id="ARBA00026232"/>
    </source>
</evidence>
<sequence length="470" mass="53884">MGWCWKHRKPLLLLFSVISIAVLMISERHVNGLLTRISPLILMNEYGKHHGNAQHGEEYRKANVDLTHTPMTTTLKYDVNKTTKIIKAIVFEPSTAAPSQDNSSTNSNVTAGYRTQNHTVQDNNLTHFVLNIQRHGIGGQNSQYTGTEKVIVMALLSNRTLVMTPFFLHGGHVRGYSTEHMRQFNDTFDVEILNELLPVSTIDEFKKQCNTSQMKIVAWDTTGYELSNRDTFTSKLEMKLPKLEEIINVDSVNISRLEDIVKHAPCLGVYQSRTAQLQIRNLEELLTEVRTHLKRSAVIRNITDTLLTGFCVGKPCLAMHWRNKSAEMPCYFHHRMDQCANIQSELSKVTPNVTKAVVNLMKKEKLECLYVACPQWSMAIIDNLSDVIPREKIYTWKDLPNYNNNDMLRDYYFSALVEQEICYRSKIFIAAGISNWSNFVKNERDIENKTTLNIKALPGIPEYSIRELLK</sequence>
<dbReference type="PANTHER" id="PTHR13398">
    <property type="entry name" value="GDP-FUCOSE PROTEIN O-FUCOSYLTRANSFERASE 2"/>
    <property type="match status" value="1"/>
</dbReference>
<comment type="catalytic activity">
    <reaction evidence="11">
        <text>L-threonyl-[protein] + GDP-beta-L-fucose = 3-O-(alpha-L-fucosyl)-L-threonyl-[protein] + GDP + H(+)</text>
        <dbReference type="Rhea" id="RHEA:70491"/>
        <dbReference type="Rhea" id="RHEA-COMP:11060"/>
        <dbReference type="Rhea" id="RHEA-COMP:17915"/>
        <dbReference type="ChEBI" id="CHEBI:15378"/>
        <dbReference type="ChEBI" id="CHEBI:30013"/>
        <dbReference type="ChEBI" id="CHEBI:57273"/>
        <dbReference type="ChEBI" id="CHEBI:58189"/>
        <dbReference type="ChEBI" id="CHEBI:189631"/>
        <dbReference type="EC" id="2.4.1.221"/>
    </reaction>
    <physiologicalReaction direction="left-to-right" evidence="11">
        <dbReference type="Rhea" id="RHEA:70492"/>
    </physiologicalReaction>
</comment>
<keyword evidence="7" id="KW-0119">Carbohydrate metabolism</keyword>
<dbReference type="Gene3D" id="3.40.50.11350">
    <property type="match status" value="1"/>
</dbReference>
<comment type="pathway">
    <text evidence="2">Protein modification; protein glycosylation.</text>
</comment>
<dbReference type="RefSeq" id="XP_006820075.1">
    <property type="nucleotide sequence ID" value="XM_006820012.1"/>
</dbReference>
<evidence type="ECO:0000256" key="3">
    <source>
        <dbReference type="ARBA" id="ARBA00012196"/>
    </source>
</evidence>
<evidence type="ECO:0000256" key="4">
    <source>
        <dbReference type="ARBA" id="ARBA00022679"/>
    </source>
</evidence>
<name>A0ABM0MJ84_SACKO</name>
<keyword evidence="13" id="KW-1185">Reference proteome</keyword>
<keyword evidence="6" id="KW-0294">Fucose metabolism</keyword>
<dbReference type="CDD" id="cd11296">
    <property type="entry name" value="O-FucT_like"/>
    <property type="match status" value="1"/>
</dbReference>
<evidence type="ECO:0000256" key="6">
    <source>
        <dbReference type="ARBA" id="ARBA00023253"/>
    </source>
</evidence>
<comment type="catalytic activity">
    <reaction evidence="12">
        <text>L-seryl-[protein] + GDP-beta-L-fucose = 3-O-(alpha-L-fucosyl)-L-seryl-[protein] + GDP + H(+)</text>
        <dbReference type="Rhea" id="RHEA:63644"/>
        <dbReference type="Rhea" id="RHEA-COMP:9863"/>
        <dbReference type="Rhea" id="RHEA-COMP:17914"/>
        <dbReference type="ChEBI" id="CHEBI:15378"/>
        <dbReference type="ChEBI" id="CHEBI:29999"/>
        <dbReference type="ChEBI" id="CHEBI:57273"/>
        <dbReference type="ChEBI" id="CHEBI:58189"/>
        <dbReference type="ChEBI" id="CHEBI:189632"/>
        <dbReference type="EC" id="2.4.1.221"/>
    </reaction>
    <physiologicalReaction direction="left-to-right" evidence="12">
        <dbReference type="Rhea" id="RHEA:63645"/>
    </physiologicalReaction>
</comment>
<comment type="similarity">
    <text evidence="8">Belongs to the glycosyltransferase 68 family.</text>
</comment>
<organism evidence="13 14">
    <name type="scientific">Saccoglossus kowalevskii</name>
    <name type="common">Acorn worm</name>
    <dbReference type="NCBI Taxonomy" id="10224"/>
    <lineage>
        <taxon>Eukaryota</taxon>
        <taxon>Metazoa</taxon>
        <taxon>Hemichordata</taxon>
        <taxon>Enteropneusta</taxon>
        <taxon>Harrimaniidae</taxon>
        <taxon>Saccoglossus</taxon>
    </lineage>
</organism>
<evidence type="ECO:0000313" key="13">
    <source>
        <dbReference type="Proteomes" id="UP000694865"/>
    </source>
</evidence>
<evidence type="ECO:0000256" key="11">
    <source>
        <dbReference type="ARBA" id="ARBA00047273"/>
    </source>
</evidence>
<dbReference type="PANTHER" id="PTHR13398:SF0">
    <property type="entry name" value="GDP-FUCOSE PROTEIN O-FUCOSYLTRANSFERASE 2"/>
    <property type="match status" value="1"/>
</dbReference>
<keyword evidence="4" id="KW-0808">Transferase</keyword>
<dbReference type="InterPro" id="IPR019378">
    <property type="entry name" value="GDP-Fuc_O-FucTrfase"/>
</dbReference>
<dbReference type="InterPro" id="IPR045130">
    <property type="entry name" value="OFUT2-like"/>
</dbReference>
<dbReference type="GeneID" id="102803071"/>
<comment type="subcellular location">
    <subcellularLocation>
        <location evidence="1">Endoplasmic reticulum</location>
    </subcellularLocation>
</comment>
<keyword evidence="5" id="KW-0256">Endoplasmic reticulum</keyword>
<evidence type="ECO:0000256" key="2">
    <source>
        <dbReference type="ARBA" id="ARBA00004922"/>
    </source>
</evidence>
<evidence type="ECO:0000256" key="8">
    <source>
        <dbReference type="ARBA" id="ARBA00025803"/>
    </source>
</evidence>
<dbReference type="Pfam" id="PF10250">
    <property type="entry name" value="O-FucT"/>
    <property type="match status" value="1"/>
</dbReference>
<dbReference type="Proteomes" id="UP000694865">
    <property type="component" value="Unplaced"/>
</dbReference>